<feature type="chain" id="PRO_5038486190" evidence="1">
    <location>
        <begin position="21"/>
        <end position="418"/>
    </location>
</feature>
<dbReference type="PROSITE" id="PS51272">
    <property type="entry name" value="SLH"/>
    <property type="match status" value="3"/>
</dbReference>
<gene>
    <name evidence="3" type="ORF">CGZ75_02095</name>
</gene>
<dbReference type="PANTHER" id="PTHR43308:SF5">
    <property type="entry name" value="S-LAYER PROTEIN _ PEPTIDOGLYCAN ENDO-BETA-N-ACETYLGLUCOSAMINIDASE"/>
    <property type="match status" value="1"/>
</dbReference>
<sequence>MKKWMAGLLTAAIAVGGSVAGGVYPTAAAGSTAPATFKDIKGHWAENSIKEAVEKGLTGGYPDGTYKPNATITRGEFAVLLGRATKLQSAPDATAAVDFITEKGHWTESGVKKLADLGLIAGADYGKGFKSTEPITRYEMMKWMAMGLMQSSESFKTAYEETTKTLLPTPEHTRGEIGAAQVPYIALIRGTAVMSGFKYGEMKPKQTTTRAEVATILLRYLQTEGKDAATFPVLNELREVGMTGTNMMTATKYRPLKNTLPISAAIGKKMITPIHKFEITMHSYIFVEYKNLKPIGTYAGVFSEEFTPHTSGGASYYYVYPEATMKSNKSKESYDTNTLINEFNRVGNNFLAAAKYPKEIVDRSGLYAAGSTNGGTENLPDKGETKRMWFKARIYSGSIIIRLGEEPGEKVWVTTERW</sequence>
<dbReference type="InterPro" id="IPR001119">
    <property type="entry name" value="SLH_dom"/>
</dbReference>
<feature type="domain" description="SLH" evidence="2">
    <location>
        <begin position="96"/>
        <end position="158"/>
    </location>
</feature>
<keyword evidence="4" id="KW-1185">Reference proteome</keyword>
<dbReference type="EMBL" id="NMUQ01000001">
    <property type="protein sequence ID" value="OXM15552.1"/>
    <property type="molecule type" value="Genomic_DNA"/>
</dbReference>
<feature type="domain" description="SLH" evidence="2">
    <location>
        <begin position="32"/>
        <end position="95"/>
    </location>
</feature>
<proteinExistence type="predicted"/>
<name>A0A229NZZ5_9BACL</name>
<dbReference type="InterPro" id="IPR051465">
    <property type="entry name" value="Cell_Envelope_Struct_Comp"/>
</dbReference>
<organism evidence="3 4">
    <name type="scientific">Paenibacillus herberti</name>
    <dbReference type="NCBI Taxonomy" id="1619309"/>
    <lineage>
        <taxon>Bacteria</taxon>
        <taxon>Bacillati</taxon>
        <taxon>Bacillota</taxon>
        <taxon>Bacilli</taxon>
        <taxon>Bacillales</taxon>
        <taxon>Paenibacillaceae</taxon>
        <taxon>Paenibacillus</taxon>
    </lineage>
</organism>
<protein>
    <submittedName>
        <fullName evidence="3">S-layer protein</fullName>
    </submittedName>
</protein>
<dbReference type="OrthoDB" id="5845122at2"/>
<feature type="domain" description="SLH" evidence="2">
    <location>
        <begin position="168"/>
        <end position="231"/>
    </location>
</feature>
<evidence type="ECO:0000313" key="3">
    <source>
        <dbReference type="EMBL" id="OXM15552.1"/>
    </source>
</evidence>
<reference evidence="3 4" key="1">
    <citation type="submission" date="2017-07" db="EMBL/GenBank/DDBJ databases">
        <title>Paenibacillus herberti R33 genome sequencing and assembly.</title>
        <authorList>
            <person name="Su W."/>
        </authorList>
    </citation>
    <scope>NUCLEOTIDE SEQUENCE [LARGE SCALE GENOMIC DNA]</scope>
    <source>
        <strain evidence="3 4">R33</strain>
    </source>
</reference>
<feature type="signal peptide" evidence="1">
    <location>
        <begin position="1"/>
        <end position="20"/>
    </location>
</feature>
<evidence type="ECO:0000256" key="1">
    <source>
        <dbReference type="SAM" id="SignalP"/>
    </source>
</evidence>
<keyword evidence="1" id="KW-0732">Signal</keyword>
<evidence type="ECO:0000259" key="2">
    <source>
        <dbReference type="PROSITE" id="PS51272"/>
    </source>
</evidence>
<evidence type="ECO:0000313" key="4">
    <source>
        <dbReference type="Proteomes" id="UP000215145"/>
    </source>
</evidence>
<dbReference type="Pfam" id="PF00395">
    <property type="entry name" value="SLH"/>
    <property type="match status" value="2"/>
</dbReference>
<dbReference type="PANTHER" id="PTHR43308">
    <property type="entry name" value="OUTER MEMBRANE PROTEIN ALPHA-RELATED"/>
    <property type="match status" value="1"/>
</dbReference>
<accession>A0A229NZZ5</accession>
<dbReference type="Proteomes" id="UP000215145">
    <property type="component" value="Unassembled WGS sequence"/>
</dbReference>
<comment type="caution">
    <text evidence="3">The sequence shown here is derived from an EMBL/GenBank/DDBJ whole genome shotgun (WGS) entry which is preliminary data.</text>
</comment>
<dbReference type="RefSeq" id="WP_089522648.1">
    <property type="nucleotide sequence ID" value="NZ_NMUQ01000001.1"/>
</dbReference>
<dbReference type="AlphaFoldDB" id="A0A229NZZ5"/>